<keyword evidence="2" id="KW-0812">Transmembrane</keyword>
<dbReference type="RefSeq" id="WP_268755577.1">
    <property type="nucleotide sequence ID" value="NZ_CP113836.1"/>
</dbReference>
<keyword evidence="4" id="KW-1185">Reference proteome</keyword>
<protein>
    <recommendedName>
        <fullName evidence="5">YfhO family protein</fullName>
    </recommendedName>
</protein>
<feature type="transmembrane region" description="Helical" evidence="2">
    <location>
        <begin position="233"/>
        <end position="253"/>
    </location>
</feature>
<feature type="transmembrane region" description="Helical" evidence="2">
    <location>
        <begin position="26"/>
        <end position="48"/>
    </location>
</feature>
<feature type="transmembrane region" description="Helical" evidence="2">
    <location>
        <begin position="84"/>
        <end position="103"/>
    </location>
</feature>
<feature type="transmembrane region" description="Helical" evidence="2">
    <location>
        <begin position="154"/>
        <end position="180"/>
    </location>
</feature>
<keyword evidence="2" id="KW-0472">Membrane</keyword>
<organism evidence="3 4">
    <name type="scientific">Amycolatopsis cynarae</name>
    <dbReference type="NCBI Taxonomy" id="2995223"/>
    <lineage>
        <taxon>Bacteria</taxon>
        <taxon>Bacillati</taxon>
        <taxon>Actinomycetota</taxon>
        <taxon>Actinomycetes</taxon>
        <taxon>Pseudonocardiales</taxon>
        <taxon>Pseudonocardiaceae</taxon>
        <taxon>Amycolatopsis</taxon>
    </lineage>
</organism>
<gene>
    <name evidence="3" type="ORF">ORV05_31770</name>
</gene>
<evidence type="ECO:0008006" key="5">
    <source>
        <dbReference type="Google" id="ProtNLM"/>
    </source>
</evidence>
<feature type="transmembrane region" description="Helical" evidence="2">
    <location>
        <begin position="363"/>
        <end position="382"/>
    </location>
</feature>
<feature type="compositionally biased region" description="Polar residues" evidence="1">
    <location>
        <begin position="1"/>
        <end position="11"/>
    </location>
</feature>
<feature type="region of interest" description="Disordered" evidence="1">
    <location>
        <begin position="1"/>
        <end position="20"/>
    </location>
</feature>
<evidence type="ECO:0000256" key="1">
    <source>
        <dbReference type="SAM" id="MobiDB-lite"/>
    </source>
</evidence>
<evidence type="ECO:0000313" key="4">
    <source>
        <dbReference type="Proteomes" id="UP001163203"/>
    </source>
</evidence>
<evidence type="ECO:0000256" key="2">
    <source>
        <dbReference type="SAM" id="Phobius"/>
    </source>
</evidence>
<feature type="transmembrane region" description="Helical" evidence="2">
    <location>
        <begin position="389"/>
        <end position="411"/>
    </location>
</feature>
<feature type="transmembrane region" description="Helical" evidence="2">
    <location>
        <begin position="331"/>
        <end position="351"/>
    </location>
</feature>
<evidence type="ECO:0000313" key="3">
    <source>
        <dbReference type="EMBL" id="WAL65419.1"/>
    </source>
</evidence>
<name>A0ABY7AZF4_9PSEU</name>
<feature type="transmembrane region" description="Helical" evidence="2">
    <location>
        <begin position="109"/>
        <end position="133"/>
    </location>
</feature>
<keyword evidence="2" id="KW-1133">Transmembrane helix</keyword>
<sequence>MTEVAETTSALETGRTGQPGAGRDPAAWLIGGTALLLGAVFVGADLAFNQGKLIAPLDDVYIHLQYGRQFGLGHFLRYNTGDPVSAGASSMLYLLVLGGAYAIGFQGHLLLGFAVGFGVLCFAFSAAGVYRLGTRLVARPAGIWAGLLTAFSGPLLWGTTSGMEVGLAMLLVVSTLVVFAREMPSGRFHYTPLVATLLALVRPEGLIFAGALTLAAWWVLWSRRGIAGTGRSVARWVWTLLPLLAFAGQLLFYQLATGTASANGIQAKSLLHDRPEFYFTEFTDRTVANVRAFAMSLLGFGNQDFAFPGALLLFFAGVAYLIHARRSWRPLVLAMTAGLGAVLVSVATLNTALVHNMRYEQPFLPVLLLFVVSAWYGATRLVPPRARRFALHAGLAAALVFSLAAVPTWAIRFGRDASAIRDTDVSVGGWISGNLPPDAVVAVKDVGAVAYFGKHRVVDLIGLGTNGLAEPANNGIGSLYEALRHLPAAQRPAYFATYDTGPGPSLAQLRSVGILDAEPVQLFQVQTPRDLNGRLIVPFEELGVYRADWTLAGSGDRQPVPGVLRDYLNVGDVSAERGHDYAPRMAQVGMQPVSVLARNGDVIDSGRTILGGEEFTARNLTPGQPLTITARTAMDKVVPDMLVLVNGVPTGVWTRPVEAAPWSTASFTVPAGLVTGSSARIELRQPRPLLNPYPVYTSFGYWFSQ</sequence>
<proteinExistence type="predicted"/>
<feature type="transmembrane region" description="Helical" evidence="2">
    <location>
        <begin position="305"/>
        <end position="324"/>
    </location>
</feature>
<reference evidence="3" key="1">
    <citation type="submission" date="2022-11" db="EMBL/GenBank/DDBJ databases">
        <authorList>
            <person name="Mo P."/>
        </authorList>
    </citation>
    <scope>NUCLEOTIDE SEQUENCE</scope>
    <source>
        <strain evidence="3">HUAS 11-8</strain>
    </source>
</reference>
<accession>A0ABY7AZF4</accession>
<feature type="transmembrane region" description="Helical" evidence="2">
    <location>
        <begin position="200"/>
        <end position="221"/>
    </location>
</feature>
<dbReference type="EMBL" id="CP113836">
    <property type="protein sequence ID" value="WAL65419.1"/>
    <property type="molecule type" value="Genomic_DNA"/>
</dbReference>
<dbReference type="Proteomes" id="UP001163203">
    <property type="component" value="Chromosome"/>
</dbReference>